<dbReference type="InterPro" id="IPR045864">
    <property type="entry name" value="aa-tRNA-synth_II/BPL/LPL"/>
</dbReference>
<evidence type="ECO:0000259" key="1">
    <source>
        <dbReference type="PROSITE" id="PS51733"/>
    </source>
</evidence>
<dbReference type="STRING" id="1435377.SUSAZ_10135"/>
<sequence>MASLSSVIGKTMFISQGELADTVAIPAAIIYETKQLNEPILVVTSTGKSGISLGYFQDVDTEVNLDEARRRGVDVIRRLGVGGGTIYASKGSSMAMFMTFPKDFFTNMEKAFCQIGSAAVHAYFKLGVKGAWYDHIGDVRVGSPRAYRKITGFGFTTIEDILVLNMVIGVGKIDVQEMINVIKVPPEKFSDKTSKNVQDYLTSVEEDTGRKPSDEEVYEAFKTSLEETLRIKLEPHEFSDQAKAIFNKYKEMAKSDQNLFLRSSGKRFSNIPQGYAVGFSRYKARKLIVTHLLTDGKEIKDIMISGDFYCSPSEYLFELEQKLKGVPLDDKEKISNIVNSMFARKNFEMPMVKGEDIVESITRAIDNAKQQLHR</sequence>
<evidence type="ECO:0000313" key="2">
    <source>
        <dbReference type="EMBL" id="ALU29725.1"/>
    </source>
</evidence>
<protein>
    <submittedName>
        <fullName evidence="2">Ligase</fullName>
    </submittedName>
</protein>
<dbReference type="Proteomes" id="UP000065473">
    <property type="component" value="Chromosome"/>
</dbReference>
<dbReference type="EMBL" id="CP013695">
    <property type="protein sequence ID" value="ALU32459.1"/>
    <property type="molecule type" value="Genomic_DNA"/>
</dbReference>
<dbReference type="InterPro" id="IPR050664">
    <property type="entry name" value="Octanoyltrans_LipM/LipL"/>
</dbReference>
<feature type="domain" description="BPL/LPL catalytic" evidence="1">
    <location>
        <begin position="35"/>
        <end position="233"/>
    </location>
</feature>
<reference evidence="4 5" key="1">
    <citation type="submission" date="2015-12" db="EMBL/GenBank/DDBJ databases">
        <title>A stable core within a dynamic pangenome in Sulfolobus acidocaldarius.</title>
        <authorList>
            <person name="Anderson R."/>
            <person name="Kouris A."/>
            <person name="Seward C."/>
            <person name="Campbell K."/>
            <person name="Whitaker R."/>
        </authorList>
    </citation>
    <scope>NUCLEOTIDE SEQUENCE [LARGE SCALE GENOMIC DNA]</scope>
    <source>
        <strain evidence="2 5">GG12-C01-09</strain>
        <strain evidence="3 4">NG05B_CO5_07</strain>
    </source>
</reference>
<organism evidence="2 5">
    <name type="scientific">Sulfolobus acidocaldarius</name>
    <dbReference type="NCBI Taxonomy" id="2285"/>
    <lineage>
        <taxon>Archaea</taxon>
        <taxon>Thermoproteota</taxon>
        <taxon>Thermoprotei</taxon>
        <taxon>Sulfolobales</taxon>
        <taxon>Sulfolobaceae</taxon>
        <taxon>Sulfolobus</taxon>
    </lineage>
</organism>
<accession>A0A0U2NAQ8</accession>
<dbReference type="GO" id="GO:0016874">
    <property type="term" value="F:ligase activity"/>
    <property type="evidence" value="ECO:0007669"/>
    <property type="project" value="UniProtKB-KW"/>
</dbReference>
<evidence type="ECO:0000313" key="4">
    <source>
        <dbReference type="Proteomes" id="UP000060043"/>
    </source>
</evidence>
<dbReference type="Pfam" id="PF21948">
    <property type="entry name" value="LplA-B_cat"/>
    <property type="match status" value="1"/>
</dbReference>
<dbReference type="EMBL" id="CP013694">
    <property type="protein sequence ID" value="ALU29725.1"/>
    <property type="molecule type" value="Genomic_DNA"/>
</dbReference>
<evidence type="ECO:0000313" key="5">
    <source>
        <dbReference type="Proteomes" id="UP000065473"/>
    </source>
</evidence>
<dbReference type="RefSeq" id="WP_011278994.1">
    <property type="nucleotide sequence ID" value="NZ_BHWZ01000006.1"/>
</dbReference>
<dbReference type="PANTHER" id="PTHR43679">
    <property type="entry name" value="OCTANOYLTRANSFERASE LIPM-RELATED"/>
    <property type="match status" value="1"/>
</dbReference>
<dbReference type="OrthoDB" id="43646at2157"/>
<name>A0A0U2NAQ8_9CREN</name>
<dbReference type="GeneID" id="14552721"/>
<gene>
    <name evidence="2" type="ORF">ATY89_07070</name>
    <name evidence="3" type="ORF">ATZ20_10090</name>
</gene>
<dbReference type="OMA" id="ALYMAMP"/>
<dbReference type="PROSITE" id="PS51733">
    <property type="entry name" value="BPL_LPL_CATALYTIC"/>
    <property type="match status" value="1"/>
</dbReference>
<dbReference type="Gene3D" id="3.30.390.50">
    <property type="entry name" value="CO dehydrogenase flavoprotein, C-terminal domain"/>
    <property type="match status" value="1"/>
</dbReference>
<proteinExistence type="predicted"/>
<dbReference type="AlphaFoldDB" id="A0A0U2NAQ8"/>
<dbReference type="SUPFAM" id="SSF55681">
    <property type="entry name" value="Class II aaRS and biotin synthetases"/>
    <property type="match status" value="1"/>
</dbReference>
<keyword evidence="2" id="KW-0436">Ligase</keyword>
<dbReference type="PANTHER" id="PTHR43679:SF2">
    <property type="entry name" value="OCTANOYL-[GCVH]:PROTEIN N-OCTANOYLTRANSFERASE"/>
    <property type="match status" value="1"/>
</dbReference>
<dbReference type="Proteomes" id="UP000060043">
    <property type="component" value="Chromosome"/>
</dbReference>
<dbReference type="InterPro" id="IPR004143">
    <property type="entry name" value="BPL_LPL_catalytic"/>
</dbReference>
<dbReference type="Gene3D" id="3.30.930.10">
    <property type="entry name" value="Bira Bifunctional Protein, Domain 2"/>
    <property type="match status" value="1"/>
</dbReference>
<dbReference type="PaxDb" id="1435377-SUSAZ_10135"/>
<evidence type="ECO:0000313" key="3">
    <source>
        <dbReference type="EMBL" id="ALU32459.1"/>
    </source>
</evidence>